<dbReference type="Gene3D" id="3.40.50.1460">
    <property type="match status" value="1"/>
</dbReference>
<dbReference type="AlphaFoldDB" id="A0A0S8FYQ3"/>
<dbReference type="STRING" id="1703779.AMJ83_00825"/>
<dbReference type="Proteomes" id="UP000051373">
    <property type="component" value="Unassembled WGS sequence"/>
</dbReference>
<dbReference type="InterPro" id="IPR029030">
    <property type="entry name" value="Caspase-like_dom_sf"/>
</dbReference>
<protein>
    <recommendedName>
        <fullName evidence="2">Gingipain domain-containing protein</fullName>
    </recommendedName>
</protein>
<proteinExistence type="predicted"/>
<organism evidence="3 4">
    <name type="scientific">candidate division WOR_3 bacterium SM23_42</name>
    <dbReference type="NCBI Taxonomy" id="1703779"/>
    <lineage>
        <taxon>Bacteria</taxon>
        <taxon>Bacteria division WOR-3</taxon>
    </lineage>
</organism>
<dbReference type="InterPro" id="IPR026444">
    <property type="entry name" value="Secre_tail"/>
</dbReference>
<feature type="domain" description="Gingipain" evidence="2">
    <location>
        <begin position="24"/>
        <end position="348"/>
    </location>
</feature>
<evidence type="ECO:0000259" key="2">
    <source>
        <dbReference type="Pfam" id="PF01364"/>
    </source>
</evidence>
<dbReference type="InterPro" id="IPR001769">
    <property type="entry name" value="Gingipain"/>
</dbReference>
<dbReference type="InterPro" id="IPR013783">
    <property type="entry name" value="Ig-like_fold"/>
</dbReference>
<dbReference type="Gene3D" id="3.40.50.10390">
    <property type="entry name" value="Gingipain r, domain 1"/>
    <property type="match status" value="1"/>
</dbReference>
<dbReference type="Gene3D" id="2.60.40.4070">
    <property type="match status" value="1"/>
</dbReference>
<dbReference type="InterPro" id="IPR029031">
    <property type="entry name" value="Gingipain_N_sf"/>
</dbReference>
<dbReference type="EMBL" id="LJUJ01000001">
    <property type="protein sequence ID" value="KPK64765.1"/>
    <property type="molecule type" value="Genomic_DNA"/>
</dbReference>
<comment type="caution">
    <text evidence="3">The sequence shown here is derived from an EMBL/GenBank/DDBJ whole genome shotgun (WGS) entry which is preliminary data.</text>
</comment>
<keyword evidence="1" id="KW-0732">Signal</keyword>
<evidence type="ECO:0000313" key="4">
    <source>
        <dbReference type="Proteomes" id="UP000051373"/>
    </source>
</evidence>
<dbReference type="GO" id="GO:0006508">
    <property type="term" value="P:proteolysis"/>
    <property type="evidence" value="ECO:0007669"/>
    <property type="project" value="InterPro"/>
</dbReference>
<dbReference type="Gene3D" id="2.60.40.10">
    <property type="entry name" value="Immunoglobulins"/>
    <property type="match status" value="1"/>
</dbReference>
<evidence type="ECO:0000313" key="3">
    <source>
        <dbReference type="EMBL" id="KPK64765.1"/>
    </source>
</evidence>
<dbReference type="NCBIfam" id="TIGR04183">
    <property type="entry name" value="Por_Secre_tail"/>
    <property type="match status" value="1"/>
</dbReference>
<name>A0A0S8FYQ3_UNCW3</name>
<sequence>MKRIVVLVSTLFTLLFTQETGAHYLIITPADFYDIVLPLVEWKTMKGLKTKVVTTTETGTQQEDIKNYVTNAYNTWAIRPEYLLLVGGHAEIPFPSLSYQGILFRSDNYYTDVEGDFHNEILPGRLYVTDTLEAKTVISKILGYDKDPYLIDPLWFRKGVTIVNEYEQGQPPSDSLYWEDARYAYQLMLNAGFVHIDSFSYNYGHNSADVINAINDGRSYILYRGIGFSDWLAPFDEIYAEQMHNGFKLPIVISATCGTILGIGKNWQSAGTPAEPKGVVGFIGTTTALFAAAEFRSALARGTFDGFFCDSLGTLGKATEAGRLKYYDEFNDSLDYGGWNCLGDPEMTVWTSTPKELQVSHSPVAWLGATLSVHVSHNSLPVERASVCAMAKDDSSVYHRAYTNSSGNVIFVDTLYFPDSALITVTGRNLLPYVDTVAGGNYGGPCVIYRNHLVLDTISGNGNSQPNNNEEIDLAVWVINTGDSTAYDVIGILQKGQPDNYYQLSDTIKYFSDIASLDSSFTSADGFNIMIHPDCPDSHQIELKLTLRDVTDSTWASFINLTVYSPRPYVTYKSHLILDSIGGNANFQVNPAEHIELAVWVQNIGDSIAENVYGIIQQQEPDPLFSLSDTIKLFGNILPMDSAWTTSDGYNVSVDSACPDLHEIKLRLKITDSLDSVWIYDFCLINHAPEIVLHDYFFNDSLKYVLHGDTASLTILVRNAGTFVAEDVNGILFCDDTLLAVISGNADFGDIPPDSIGINQSDFLITASSTTPPCYVTNLQLAVNAGVYLDTVDSETYVGQRDYLIWDPDPNHSSGFVINTKLAQLSFIGDYQHTFPLGYLNVYKSLFVCLGMYPDNYVILDTSTVIPEIEHSLNAGGKMYLEGGDVWFNDPASGAYDFCSLFGISPITNNIGYFTGLLGVDNTFTQGMSFTYGGENSSIDRIDPTGNGLSIFTNAFNGFGCGVAANQKTVGISIEFGGLVDSVPPSTKLVLIDSILQYFNIPASGTSERQMLQASLTPSLSVYPNPCLKSVGIRLNVLPGSDLSLKVYDVLGRCVRTLCDKKTIAPARTEGDSESKTGQNWVWDGRDNNGREVSRGVYFVRLETDDSEKAVKIVLLR</sequence>
<reference evidence="3 4" key="1">
    <citation type="journal article" date="2015" name="Microbiome">
        <title>Genomic resolution of linkages in carbon, nitrogen, and sulfur cycling among widespread estuary sediment bacteria.</title>
        <authorList>
            <person name="Baker B.J."/>
            <person name="Lazar C.S."/>
            <person name="Teske A.P."/>
            <person name="Dick G.J."/>
        </authorList>
    </citation>
    <scope>NUCLEOTIDE SEQUENCE [LARGE SCALE GENOMIC DNA]</scope>
    <source>
        <strain evidence="3">SM23_42</strain>
    </source>
</reference>
<dbReference type="SUPFAM" id="SSF52129">
    <property type="entry name" value="Caspase-like"/>
    <property type="match status" value="1"/>
</dbReference>
<gene>
    <name evidence="3" type="ORF">AMJ83_00825</name>
</gene>
<dbReference type="Pfam" id="PF01364">
    <property type="entry name" value="Peptidase_C25"/>
    <property type="match status" value="1"/>
</dbReference>
<accession>A0A0S8FYQ3</accession>
<evidence type="ECO:0000256" key="1">
    <source>
        <dbReference type="ARBA" id="ARBA00022729"/>
    </source>
</evidence>
<dbReference type="GO" id="GO:0008234">
    <property type="term" value="F:cysteine-type peptidase activity"/>
    <property type="evidence" value="ECO:0007669"/>
    <property type="project" value="InterPro"/>
</dbReference>